<feature type="region of interest" description="Disordered" evidence="1">
    <location>
        <begin position="1"/>
        <end position="51"/>
    </location>
</feature>
<reference evidence="2 3" key="1">
    <citation type="submission" date="2018-01" db="EMBL/GenBank/DDBJ databases">
        <title>Genome characterization of the sugarcane-associated fungus Trichoderma ghanense CCMA-1212 and their application in lignocelulose bioconversion.</title>
        <authorList>
            <person name="Steindorff A.S."/>
            <person name="Mendes T.D."/>
            <person name="Vilela E.S.D."/>
            <person name="Rodrigues D.S."/>
            <person name="Formighieri E.F."/>
            <person name="Melo I.S."/>
            <person name="Favaro L.C.L."/>
        </authorList>
    </citation>
    <scope>NUCLEOTIDE SEQUENCE [LARGE SCALE GENOMIC DNA]</scope>
    <source>
        <strain evidence="2 3">CCMA-1212</strain>
    </source>
</reference>
<feature type="compositionally biased region" description="Basic and acidic residues" evidence="1">
    <location>
        <begin position="104"/>
        <end position="119"/>
    </location>
</feature>
<dbReference type="GeneID" id="300575403"/>
<protein>
    <submittedName>
        <fullName evidence="2">Uncharacterized protein</fullName>
    </submittedName>
</protein>
<sequence length="119" mass="13330">MQQPEPRNSRSRRWKTVGEGIHSTYAGGGRGQRARQAHQWPKAADQREDNESEGCLVGCFRRCLFESCVRRVNCEAPEEALLRCARDGVGDESESGSAPPMRELGNERRTDKDAAPSRK</sequence>
<dbReference type="RefSeq" id="XP_073560162.1">
    <property type="nucleotide sequence ID" value="XM_073700953.1"/>
</dbReference>
<proteinExistence type="predicted"/>
<evidence type="ECO:0000256" key="1">
    <source>
        <dbReference type="SAM" id="MobiDB-lite"/>
    </source>
</evidence>
<gene>
    <name evidence="2" type="ORF">CCMA1212_003612</name>
</gene>
<dbReference type="Proteomes" id="UP001642720">
    <property type="component" value="Unassembled WGS sequence"/>
</dbReference>
<keyword evidence="3" id="KW-1185">Reference proteome</keyword>
<organism evidence="2 3">
    <name type="scientific">Trichoderma ghanense</name>
    <dbReference type="NCBI Taxonomy" id="65468"/>
    <lineage>
        <taxon>Eukaryota</taxon>
        <taxon>Fungi</taxon>
        <taxon>Dikarya</taxon>
        <taxon>Ascomycota</taxon>
        <taxon>Pezizomycotina</taxon>
        <taxon>Sordariomycetes</taxon>
        <taxon>Hypocreomycetidae</taxon>
        <taxon>Hypocreales</taxon>
        <taxon>Hypocreaceae</taxon>
        <taxon>Trichoderma</taxon>
    </lineage>
</organism>
<dbReference type="EMBL" id="PPTA01000004">
    <property type="protein sequence ID" value="TFB03961.1"/>
    <property type="molecule type" value="Genomic_DNA"/>
</dbReference>
<evidence type="ECO:0000313" key="3">
    <source>
        <dbReference type="Proteomes" id="UP001642720"/>
    </source>
</evidence>
<evidence type="ECO:0000313" key="2">
    <source>
        <dbReference type="EMBL" id="TFB03961.1"/>
    </source>
</evidence>
<comment type="caution">
    <text evidence="2">The sequence shown here is derived from an EMBL/GenBank/DDBJ whole genome shotgun (WGS) entry which is preliminary data.</text>
</comment>
<name>A0ABY2H732_9HYPO</name>
<feature type="region of interest" description="Disordered" evidence="1">
    <location>
        <begin position="86"/>
        <end position="119"/>
    </location>
</feature>
<accession>A0ABY2H732</accession>